<sequence>MFRSSSGTAVYYLCCTPDAGESVYSPPSVVYQPLPLTPQTQQPSFTIAGLYIIVHLTLRHHEVSSLLFLPCIFLVVLRVVAHSVQANPNRASDFVEAMEGLPKLASASHVPSCDVDCERSPREQTQCCRAHGRGGGSCTVPPRQMWCYDD</sequence>
<evidence type="ECO:0000313" key="2">
    <source>
        <dbReference type="Proteomes" id="UP000192578"/>
    </source>
</evidence>
<accession>A0A1W0X7E6</accession>
<proteinExistence type="predicted"/>
<evidence type="ECO:0000313" key="1">
    <source>
        <dbReference type="EMBL" id="OQV23300.1"/>
    </source>
</evidence>
<dbReference type="InterPro" id="IPR038203">
    <property type="entry name" value="Diapausin_sf"/>
</dbReference>
<name>A0A1W0X7E6_HYPEX</name>
<dbReference type="Gene3D" id="3.30.30.120">
    <property type="entry name" value="Diapause-specific peptide"/>
    <property type="match status" value="1"/>
</dbReference>
<gene>
    <name evidence="1" type="ORF">BV898_02749</name>
</gene>
<dbReference type="EMBL" id="MTYJ01000012">
    <property type="protein sequence ID" value="OQV23300.1"/>
    <property type="molecule type" value="Genomic_DNA"/>
</dbReference>
<dbReference type="Proteomes" id="UP000192578">
    <property type="component" value="Unassembled WGS sequence"/>
</dbReference>
<protein>
    <submittedName>
        <fullName evidence="1">Uncharacterized protein</fullName>
    </submittedName>
</protein>
<comment type="caution">
    <text evidence="1">The sequence shown here is derived from an EMBL/GenBank/DDBJ whole genome shotgun (WGS) entry which is preliminary data.</text>
</comment>
<reference evidence="2" key="1">
    <citation type="submission" date="2017-01" db="EMBL/GenBank/DDBJ databases">
        <title>Comparative genomics of anhydrobiosis in the tardigrade Hypsibius dujardini.</title>
        <authorList>
            <person name="Yoshida Y."/>
            <person name="Koutsovoulos G."/>
            <person name="Laetsch D."/>
            <person name="Stevens L."/>
            <person name="Kumar S."/>
            <person name="Horikawa D."/>
            <person name="Ishino K."/>
            <person name="Komine S."/>
            <person name="Tomita M."/>
            <person name="Blaxter M."/>
            <person name="Arakawa K."/>
        </authorList>
    </citation>
    <scope>NUCLEOTIDE SEQUENCE [LARGE SCALE GENOMIC DNA]</scope>
    <source>
        <strain evidence="2">Z151</strain>
    </source>
</reference>
<organism evidence="1 2">
    <name type="scientific">Hypsibius exemplaris</name>
    <name type="common">Freshwater tardigrade</name>
    <dbReference type="NCBI Taxonomy" id="2072580"/>
    <lineage>
        <taxon>Eukaryota</taxon>
        <taxon>Metazoa</taxon>
        <taxon>Ecdysozoa</taxon>
        <taxon>Tardigrada</taxon>
        <taxon>Eutardigrada</taxon>
        <taxon>Parachela</taxon>
        <taxon>Hypsibioidea</taxon>
        <taxon>Hypsibiidae</taxon>
        <taxon>Hypsibius</taxon>
    </lineage>
</organism>
<dbReference type="AlphaFoldDB" id="A0A1W0X7E6"/>
<keyword evidence="2" id="KW-1185">Reference proteome</keyword>